<dbReference type="SMART" id="SM00724">
    <property type="entry name" value="TLC"/>
    <property type="match status" value="1"/>
</dbReference>
<comment type="subcellular location">
    <subcellularLocation>
        <location evidence="1">Membrane</location>
        <topology evidence="1">Multi-pass membrane protein</topology>
    </subcellularLocation>
</comment>
<evidence type="ECO:0000256" key="7">
    <source>
        <dbReference type="SAM" id="MobiDB-lite"/>
    </source>
</evidence>
<name>A0A8E2JV80_9PEZI</name>
<dbReference type="InterPro" id="IPR016439">
    <property type="entry name" value="Lag1/Lac1-like"/>
</dbReference>
<dbReference type="GO" id="GO:0050291">
    <property type="term" value="F:sphingosine N-acyltransferase activity"/>
    <property type="evidence" value="ECO:0007669"/>
    <property type="project" value="InterPro"/>
</dbReference>
<dbReference type="AlphaFoldDB" id="A0A8E2JV80"/>
<evidence type="ECO:0000256" key="5">
    <source>
        <dbReference type="ARBA" id="ARBA00023136"/>
    </source>
</evidence>
<keyword evidence="5 6" id="KW-0472">Membrane</keyword>
<evidence type="ECO:0000313" key="11">
    <source>
        <dbReference type="Proteomes" id="UP000250140"/>
    </source>
</evidence>
<proteinExistence type="inferred from homology"/>
<keyword evidence="11" id="KW-1185">Reference proteome</keyword>
<feature type="transmembrane region" description="Helical" evidence="8">
    <location>
        <begin position="212"/>
        <end position="230"/>
    </location>
</feature>
<evidence type="ECO:0000256" key="1">
    <source>
        <dbReference type="ARBA" id="ARBA00004141"/>
    </source>
</evidence>
<evidence type="ECO:0000256" key="2">
    <source>
        <dbReference type="ARBA" id="ARBA00009808"/>
    </source>
</evidence>
<evidence type="ECO:0000256" key="8">
    <source>
        <dbReference type="SAM" id="Phobius"/>
    </source>
</evidence>
<feature type="compositionally biased region" description="Polar residues" evidence="7">
    <location>
        <begin position="22"/>
        <end position="33"/>
    </location>
</feature>
<keyword evidence="4 8" id="KW-1133">Transmembrane helix</keyword>
<feature type="transmembrane region" description="Helical" evidence="8">
    <location>
        <begin position="168"/>
        <end position="192"/>
    </location>
</feature>
<feature type="transmembrane region" description="Helical" evidence="8">
    <location>
        <begin position="64"/>
        <end position="89"/>
    </location>
</feature>
<evidence type="ECO:0000256" key="3">
    <source>
        <dbReference type="ARBA" id="ARBA00022692"/>
    </source>
</evidence>
<reference evidence="10 11" key="1">
    <citation type="journal article" date="2016" name="Nat. Commun.">
        <title>Ectomycorrhizal ecology is imprinted in the genome of the dominant symbiotic fungus Cenococcum geophilum.</title>
        <authorList>
            <consortium name="DOE Joint Genome Institute"/>
            <person name="Peter M."/>
            <person name="Kohler A."/>
            <person name="Ohm R.A."/>
            <person name="Kuo A."/>
            <person name="Krutzmann J."/>
            <person name="Morin E."/>
            <person name="Arend M."/>
            <person name="Barry K.W."/>
            <person name="Binder M."/>
            <person name="Choi C."/>
            <person name="Clum A."/>
            <person name="Copeland A."/>
            <person name="Grisel N."/>
            <person name="Haridas S."/>
            <person name="Kipfer T."/>
            <person name="LaButti K."/>
            <person name="Lindquist E."/>
            <person name="Lipzen A."/>
            <person name="Maire R."/>
            <person name="Meier B."/>
            <person name="Mihaltcheva S."/>
            <person name="Molinier V."/>
            <person name="Murat C."/>
            <person name="Poggeler S."/>
            <person name="Quandt C.A."/>
            <person name="Sperisen C."/>
            <person name="Tritt A."/>
            <person name="Tisserant E."/>
            <person name="Crous P.W."/>
            <person name="Henrissat B."/>
            <person name="Nehls U."/>
            <person name="Egli S."/>
            <person name="Spatafora J.W."/>
            <person name="Grigoriev I.V."/>
            <person name="Martin F.M."/>
        </authorList>
    </citation>
    <scope>NUCLEOTIDE SEQUENCE [LARGE SCALE GENOMIC DNA]</scope>
    <source>
        <strain evidence="10 11">CBS 207.34</strain>
    </source>
</reference>
<dbReference type="PANTHER" id="PTHR12560">
    <property type="entry name" value="LONGEVITY ASSURANCE FACTOR 1 LAG1"/>
    <property type="match status" value="1"/>
</dbReference>
<keyword evidence="3 6" id="KW-0812">Transmembrane</keyword>
<dbReference type="GO" id="GO:0016020">
    <property type="term" value="C:membrane"/>
    <property type="evidence" value="ECO:0007669"/>
    <property type="project" value="UniProtKB-SubCell"/>
</dbReference>
<dbReference type="GO" id="GO:0046513">
    <property type="term" value="P:ceramide biosynthetic process"/>
    <property type="evidence" value="ECO:0007669"/>
    <property type="project" value="InterPro"/>
</dbReference>
<feature type="domain" description="TLC" evidence="9">
    <location>
        <begin position="162"/>
        <end position="405"/>
    </location>
</feature>
<dbReference type="Proteomes" id="UP000250140">
    <property type="component" value="Unassembled WGS sequence"/>
</dbReference>
<evidence type="ECO:0000259" key="9">
    <source>
        <dbReference type="PROSITE" id="PS50922"/>
    </source>
</evidence>
<dbReference type="EMBL" id="KV749180">
    <property type="protein sequence ID" value="OCL10728.1"/>
    <property type="molecule type" value="Genomic_DNA"/>
</dbReference>
<feature type="transmembrane region" description="Helical" evidence="8">
    <location>
        <begin position="124"/>
        <end position="147"/>
    </location>
</feature>
<dbReference type="Pfam" id="PF03798">
    <property type="entry name" value="TRAM_LAG1_CLN8"/>
    <property type="match status" value="1"/>
</dbReference>
<dbReference type="PROSITE" id="PS50922">
    <property type="entry name" value="TLC"/>
    <property type="match status" value="1"/>
</dbReference>
<gene>
    <name evidence="10" type="ORF">AOQ84DRAFT_314979</name>
</gene>
<feature type="transmembrane region" description="Helical" evidence="8">
    <location>
        <begin position="295"/>
        <end position="319"/>
    </location>
</feature>
<feature type="region of interest" description="Disordered" evidence="7">
    <location>
        <begin position="1"/>
        <end position="50"/>
    </location>
</feature>
<dbReference type="PANTHER" id="PTHR12560:SF0">
    <property type="entry name" value="LD18904P"/>
    <property type="match status" value="1"/>
</dbReference>
<feature type="region of interest" description="Disordered" evidence="7">
    <location>
        <begin position="466"/>
        <end position="506"/>
    </location>
</feature>
<evidence type="ECO:0000256" key="4">
    <source>
        <dbReference type="ARBA" id="ARBA00022989"/>
    </source>
</evidence>
<sequence length="506" mass="57375">MAAKEAFPDNGSAPPFDANWTPEEQQNVSSRLTDSLKHHSGYASEKSAHHLVKRAKKKPKDESLIGTICALICEHQIGLSVNLLLLLFLTHVCFPRARRRTQKFFRLSYHDAESGLYTSGVDDISFVAFWIVVFTGLRVAVMDYILYPLAGLGGIKAKKEKVRFAEQAWLLVYYTVFWTLGMYIMYNSAYWFNLKEMWTHWPIRRMDGLFKWYYLVQFAFWLQQILVVNVEERRKDYAQMFTHHIITITLIFTSYGYYQMRVGNVILCVMDVVDIILPAAKMLKYLGFTTACDVAFGIFMATWLVTRHIFFPMVCWSIYADGIPSACYHSDTGVVVTATSDPESYVKDGGTAIWRNILQTYLDPEGLVCWNPTIRWSFIGLLLALQVLALIWFAMIVRVAWRVVNGNRADDVRSDDEGEEEEEFDTEEFVGPKVSNGAAKVNLGMAPVEEDVGVESLTFTRRTSPGIRTFKRSGGRGGSGRASGISIPGHGDRKELLGRIGCDKPS</sequence>
<protein>
    <submittedName>
        <fullName evidence="10">Longevity assurance proteins LAG1/LAC1</fullName>
    </submittedName>
</protein>
<evidence type="ECO:0000256" key="6">
    <source>
        <dbReference type="PROSITE-ProRule" id="PRU00205"/>
    </source>
</evidence>
<feature type="transmembrane region" description="Helical" evidence="8">
    <location>
        <begin position="376"/>
        <end position="401"/>
    </location>
</feature>
<feature type="compositionally biased region" description="Basic and acidic residues" evidence="7">
    <location>
        <begin position="490"/>
        <end position="506"/>
    </location>
</feature>
<organism evidence="10 11">
    <name type="scientific">Glonium stellatum</name>
    <dbReference type="NCBI Taxonomy" id="574774"/>
    <lineage>
        <taxon>Eukaryota</taxon>
        <taxon>Fungi</taxon>
        <taxon>Dikarya</taxon>
        <taxon>Ascomycota</taxon>
        <taxon>Pezizomycotina</taxon>
        <taxon>Dothideomycetes</taxon>
        <taxon>Pleosporomycetidae</taxon>
        <taxon>Gloniales</taxon>
        <taxon>Gloniaceae</taxon>
        <taxon>Glonium</taxon>
    </lineage>
</organism>
<evidence type="ECO:0000313" key="10">
    <source>
        <dbReference type="EMBL" id="OCL10728.1"/>
    </source>
</evidence>
<dbReference type="InterPro" id="IPR006634">
    <property type="entry name" value="TLC-dom"/>
</dbReference>
<accession>A0A8E2JV80</accession>
<dbReference type="OrthoDB" id="537032at2759"/>
<comment type="similarity">
    <text evidence="2">Belongs to the sphingosine N-acyltransferase family.</text>
</comment>